<accession>A0A933NZL7</accession>
<organism evidence="3 4">
    <name type="scientific">Devosia nanyangense</name>
    <dbReference type="NCBI Taxonomy" id="1228055"/>
    <lineage>
        <taxon>Bacteria</taxon>
        <taxon>Pseudomonadati</taxon>
        <taxon>Pseudomonadota</taxon>
        <taxon>Alphaproteobacteria</taxon>
        <taxon>Hyphomicrobiales</taxon>
        <taxon>Devosiaceae</taxon>
        <taxon>Devosia</taxon>
    </lineage>
</organism>
<keyword evidence="3" id="KW-0645">Protease</keyword>
<dbReference type="InterPro" id="IPR001995">
    <property type="entry name" value="Peptidase_A2_cat"/>
</dbReference>
<reference evidence="3" key="1">
    <citation type="submission" date="2020-07" db="EMBL/GenBank/DDBJ databases">
        <title>Huge and variable diversity of episymbiotic CPR bacteria and DPANN archaea in groundwater ecosystems.</title>
        <authorList>
            <person name="He C.Y."/>
            <person name="Keren R."/>
            <person name="Whittaker M."/>
            <person name="Farag I.F."/>
            <person name="Doudna J."/>
            <person name="Cate J.H.D."/>
            <person name="Banfield J.F."/>
        </authorList>
    </citation>
    <scope>NUCLEOTIDE SEQUENCE</scope>
    <source>
        <strain evidence="3">NC_groundwater_1586_Pr3_B-0.1um_66_15</strain>
    </source>
</reference>
<dbReference type="SUPFAM" id="SSF50630">
    <property type="entry name" value="Acid proteases"/>
    <property type="match status" value="1"/>
</dbReference>
<dbReference type="AlphaFoldDB" id="A0A933NZL7"/>
<evidence type="ECO:0000313" key="4">
    <source>
        <dbReference type="Proteomes" id="UP000782610"/>
    </source>
</evidence>
<feature type="domain" description="Peptidase A2" evidence="2">
    <location>
        <begin position="49"/>
        <end position="85"/>
    </location>
</feature>
<protein>
    <submittedName>
        <fullName evidence="3">Retroviral-like aspartic protease family protein</fullName>
    </submittedName>
</protein>
<dbReference type="InterPro" id="IPR021109">
    <property type="entry name" value="Peptidase_aspartic_dom_sf"/>
</dbReference>
<dbReference type="Proteomes" id="UP000782610">
    <property type="component" value="Unassembled WGS sequence"/>
</dbReference>
<keyword evidence="1" id="KW-0378">Hydrolase</keyword>
<gene>
    <name evidence="3" type="ORF">HY834_15830</name>
</gene>
<dbReference type="PROSITE" id="PS50175">
    <property type="entry name" value="ASP_PROT_RETROV"/>
    <property type="match status" value="1"/>
</dbReference>
<dbReference type="PROSITE" id="PS00141">
    <property type="entry name" value="ASP_PROTEASE"/>
    <property type="match status" value="1"/>
</dbReference>
<proteinExistence type="predicted"/>
<dbReference type="GO" id="GO:0006508">
    <property type="term" value="P:proteolysis"/>
    <property type="evidence" value="ECO:0007669"/>
    <property type="project" value="UniProtKB-KW"/>
</dbReference>
<name>A0A933NZL7_9HYPH</name>
<dbReference type="GO" id="GO:0004190">
    <property type="term" value="F:aspartic-type endopeptidase activity"/>
    <property type="evidence" value="ECO:0007669"/>
    <property type="project" value="InterPro"/>
</dbReference>
<evidence type="ECO:0000259" key="2">
    <source>
        <dbReference type="PROSITE" id="PS50175"/>
    </source>
</evidence>
<evidence type="ECO:0000313" key="3">
    <source>
        <dbReference type="EMBL" id="MBI4923211.1"/>
    </source>
</evidence>
<dbReference type="Pfam" id="PF13975">
    <property type="entry name" value="gag-asp_proteas"/>
    <property type="match status" value="1"/>
</dbReference>
<evidence type="ECO:0000256" key="1">
    <source>
        <dbReference type="ARBA" id="ARBA00022801"/>
    </source>
</evidence>
<comment type="caution">
    <text evidence="3">The sequence shown here is derived from an EMBL/GenBank/DDBJ whole genome shotgun (WGS) entry which is preliminary data.</text>
</comment>
<dbReference type="InterPro" id="IPR001969">
    <property type="entry name" value="Aspartic_peptidase_AS"/>
</dbReference>
<sequence>MVACGFVDADGVPGHFRLVLAGPTLTVNIGFDPDYNSGSGTPNLAAVGVPALIDTGATISFIDDDLAKALDLPIVDKKTFGGIGGAHEANMYLAQIHIPDLTHTLYGEFGGVKLAAGGQQHRALLGRMFLRRFDLRYNGGTGEVEIIKV</sequence>
<dbReference type="EMBL" id="JACRAF010000048">
    <property type="protein sequence ID" value="MBI4923211.1"/>
    <property type="molecule type" value="Genomic_DNA"/>
</dbReference>
<dbReference type="Gene3D" id="2.40.70.10">
    <property type="entry name" value="Acid Proteases"/>
    <property type="match status" value="1"/>
</dbReference>